<feature type="signal peptide" evidence="1">
    <location>
        <begin position="1"/>
        <end position="18"/>
    </location>
</feature>
<dbReference type="InterPro" id="IPR036397">
    <property type="entry name" value="RNaseH_sf"/>
</dbReference>
<dbReference type="EMBL" id="ASHM01057690">
    <property type="protein sequence ID" value="PNX88789.1"/>
    <property type="molecule type" value="Genomic_DNA"/>
</dbReference>
<name>A0A2K3MDF4_TRIPR</name>
<sequence length="96" mass="11001">MLKSWQTFTTLTLCWVNAFKNIACYSDSLQVVDLIRDGVSPYHKYMNEIQSCHMLSRDWNIVIDHTFWKGNTFADVLAKMGTLANSPLMALEEPPS</sequence>
<dbReference type="InterPro" id="IPR044730">
    <property type="entry name" value="RNase_H-like_dom_plant"/>
</dbReference>
<keyword evidence="1" id="KW-0732">Signal</keyword>
<evidence type="ECO:0000313" key="3">
    <source>
        <dbReference type="EMBL" id="PNX88789.1"/>
    </source>
</evidence>
<dbReference type="CDD" id="cd06222">
    <property type="entry name" value="RNase_H_like"/>
    <property type="match status" value="1"/>
</dbReference>
<dbReference type="InterPro" id="IPR012337">
    <property type="entry name" value="RNaseH-like_sf"/>
</dbReference>
<dbReference type="PANTHER" id="PTHR34023">
    <property type="entry name" value="RNASE H DOMAIN-CONTAINING PROTEIN"/>
    <property type="match status" value="1"/>
</dbReference>
<dbReference type="SUPFAM" id="SSF53098">
    <property type="entry name" value="Ribonuclease H-like"/>
    <property type="match status" value="1"/>
</dbReference>
<accession>A0A2K3MDF4</accession>
<evidence type="ECO:0000259" key="2">
    <source>
        <dbReference type="Pfam" id="PF13456"/>
    </source>
</evidence>
<comment type="caution">
    <text evidence="3">The sequence shown here is derived from an EMBL/GenBank/DDBJ whole genome shotgun (WGS) entry which is preliminary data.</text>
</comment>
<dbReference type="InterPro" id="IPR002156">
    <property type="entry name" value="RNaseH_domain"/>
</dbReference>
<feature type="chain" id="PRO_5014441664" evidence="1">
    <location>
        <begin position="19"/>
        <end position="96"/>
    </location>
</feature>
<dbReference type="AlphaFoldDB" id="A0A2K3MDF4"/>
<gene>
    <name evidence="3" type="ORF">L195_g044903</name>
</gene>
<dbReference type="Gene3D" id="3.30.420.10">
    <property type="entry name" value="Ribonuclease H-like superfamily/Ribonuclease H"/>
    <property type="match status" value="1"/>
</dbReference>
<feature type="domain" description="RNase H type-1" evidence="2">
    <location>
        <begin position="10"/>
        <end position="80"/>
    </location>
</feature>
<evidence type="ECO:0000313" key="4">
    <source>
        <dbReference type="Proteomes" id="UP000236291"/>
    </source>
</evidence>
<dbReference type="Proteomes" id="UP000236291">
    <property type="component" value="Unassembled WGS sequence"/>
</dbReference>
<protein>
    <submittedName>
        <fullName evidence="3">Ribonuclease H</fullName>
    </submittedName>
</protein>
<dbReference type="GO" id="GO:0003676">
    <property type="term" value="F:nucleic acid binding"/>
    <property type="evidence" value="ECO:0007669"/>
    <property type="project" value="InterPro"/>
</dbReference>
<dbReference type="Pfam" id="PF13456">
    <property type="entry name" value="RVT_3"/>
    <property type="match status" value="1"/>
</dbReference>
<proteinExistence type="predicted"/>
<dbReference type="GO" id="GO:0004523">
    <property type="term" value="F:RNA-DNA hybrid ribonuclease activity"/>
    <property type="evidence" value="ECO:0007669"/>
    <property type="project" value="InterPro"/>
</dbReference>
<reference evidence="3 4" key="2">
    <citation type="journal article" date="2017" name="Front. Plant Sci.">
        <title>Gene Classification and Mining of Molecular Markers Useful in Red Clover (Trifolium pratense) Breeding.</title>
        <authorList>
            <person name="Istvanek J."/>
            <person name="Dluhosova J."/>
            <person name="Dluhos P."/>
            <person name="Patkova L."/>
            <person name="Nedelnik J."/>
            <person name="Repkova J."/>
        </authorList>
    </citation>
    <scope>NUCLEOTIDE SEQUENCE [LARGE SCALE GENOMIC DNA]</scope>
    <source>
        <strain evidence="4">cv. Tatra</strain>
        <tissue evidence="3">Young leaves</tissue>
    </source>
</reference>
<evidence type="ECO:0000256" key="1">
    <source>
        <dbReference type="SAM" id="SignalP"/>
    </source>
</evidence>
<reference evidence="3 4" key="1">
    <citation type="journal article" date="2014" name="Am. J. Bot.">
        <title>Genome assembly and annotation for red clover (Trifolium pratense; Fabaceae).</title>
        <authorList>
            <person name="Istvanek J."/>
            <person name="Jaros M."/>
            <person name="Krenek A."/>
            <person name="Repkova J."/>
        </authorList>
    </citation>
    <scope>NUCLEOTIDE SEQUENCE [LARGE SCALE GENOMIC DNA]</scope>
    <source>
        <strain evidence="4">cv. Tatra</strain>
        <tissue evidence="3">Young leaves</tissue>
    </source>
</reference>
<dbReference type="PANTHER" id="PTHR34023:SF4">
    <property type="entry name" value="RNASE H TYPE-1 DOMAIN-CONTAINING PROTEIN"/>
    <property type="match status" value="1"/>
</dbReference>
<organism evidence="3 4">
    <name type="scientific">Trifolium pratense</name>
    <name type="common">Red clover</name>
    <dbReference type="NCBI Taxonomy" id="57577"/>
    <lineage>
        <taxon>Eukaryota</taxon>
        <taxon>Viridiplantae</taxon>
        <taxon>Streptophyta</taxon>
        <taxon>Embryophyta</taxon>
        <taxon>Tracheophyta</taxon>
        <taxon>Spermatophyta</taxon>
        <taxon>Magnoliopsida</taxon>
        <taxon>eudicotyledons</taxon>
        <taxon>Gunneridae</taxon>
        <taxon>Pentapetalae</taxon>
        <taxon>rosids</taxon>
        <taxon>fabids</taxon>
        <taxon>Fabales</taxon>
        <taxon>Fabaceae</taxon>
        <taxon>Papilionoideae</taxon>
        <taxon>50 kb inversion clade</taxon>
        <taxon>NPAAA clade</taxon>
        <taxon>Hologalegina</taxon>
        <taxon>IRL clade</taxon>
        <taxon>Trifolieae</taxon>
        <taxon>Trifolium</taxon>
    </lineage>
</organism>